<feature type="compositionally biased region" description="Basic and acidic residues" evidence="1">
    <location>
        <begin position="353"/>
        <end position="365"/>
    </location>
</feature>
<organism evidence="2 3">
    <name type="scientific">Didymella heteroderae</name>
    <dbReference type="NCBI Taxonomy" id="1769908"/>
    <lineage>
        <taxon>Eukaryota</taxon>
        <taxon>Fungi</taxon>
        <taxon>Dikarya</taxon>
        <taxon>Ascomycota</taxon>
        <taxon>Pezizomycotina</taxon>
        <taxon>Dothideomycetes</taxon>
        <taxon>Pleosporomycetidae</taxon>
        <taxon>Pleosporales</taxon>
        <taxon>Pleosporineae</taxon>
        <taxon>Didymellaceae</taxon>
        <taxon>Didymella</taxon>
    </lineage>
</organism>
<dbReference type="EMBL" id="SWKV01000027">
    <property type="protein sequence ID" value="KAF3040144.1"/>
    <property type="molecule type" value="Genomic_DNA"/>
</dbReference>
<feature type="compositionally biased region" description="Polar residues" evidence="1">
    <location>
        <begin position="25"/>
        <end position="34"/>
    </location>
</feature>
<proteinExistence type="predicted"/>
<keyword evidence="3" id="KW-1185">Reference proteome</keyword>
<gene>
    <name evidence="2" type="ORF">E8E12_009057</name>
</gene>
<reference evidence="2" key="1">
    <citation type="submission" date="2019-04" db="EMBL/GenBank/DDBJ databases">
        <title>Sequencing of skin fungus with MAO and IRED activity.</title>
        <authorList>
            <person name="Marsaioli A.J."/>
            <person name="Bonatto J.M.C."/>
            <person name="Reis Junior O."/>
        </authorList>
    </citation>
    <scope>NUCLEOTIDE SEQUENCE</scope>
    <source>
        <strain evidence="2">28M1</strain>
    </source>
</reference>
<evidence type="ECO:0000313" key="2">
    <source>
        <dbReference type="EMBL" id="KAF3040144.1"/>
    </source>
</evidence>
<feature type="region of interest" description="Disordered" evidence="1">
    <location>
        <begin position="132"/>
        <end position="375"/>
    </location>
</feature>
<evidence type="ECO:0000256" key="1">
    <source>
        <dbReference type="SAM" id="MobiDB-lite"/>
    </source>
</evidence>
<sequence>MDSHQGRPEQGRARAKSSAFSFRSQGSEDNNHPASKSPKSKHSRKESDSERRKTHYDPTTKANPNAAMNEAQPIAAALEKPTLQSLRSFQHSDVNGNLIAEPDLSNPTRSRWERPLDTIRSFEAAIDGEYRRRASQMRSDQTDVVSNYGGASRRSSYYGGGGPDAQRYSSHSYYGSQNYGGRAPRDSYDNGYGQGGPVGGPPRVRYGNRMQSDPGWGSQGGSRMSQGQNVYGQPPPNGHQQSRDTVHTNGSNGSNSDGAYGTDPSDNSSFERSMPVRPPHADMGEQYGANGYGGPIREEQQQQHGGYFPGQQHQYGAPPPPPHAAKPVQPKAAPIPLGAGEAGAAPAGRPGVLRKESSGGEDKRRSWFKRRFSKD</sequence>
<feature type="region of interest" description="Disordered" evidence="1">
    <location>
        <begin position="1"/>
        <end position="79"/>
    </location>
</feature>
<feature type="compositionally biased region" description="Basic and acidic residues" evidence="1">
    <location>
        <begin position="45"/>
        <end position="58"/>
    </location>
</feature>
<dbReference type="InterPro" id="IPR018809">
    <property type="entry name" value="DUF2406"/>
</dbReference>
<dbReference type="OrthoDB" id="5330253at2759"/>
<evidence type="ECO:0000313" key="3">
    <source>
        <dbReference type="Proteomes" id="UP000758155"/>
    </source>
</evidence>
<dbReference type="AlphaFoldDB" id="A0A9P4WRV2"/>
<name>A0A9P4WRV2_9PLEO</name>
<feature type="compositionally biased region" description="Polar residues" evidence="1">
    <location>
        <begin position="167"/>
        <end position="179"/>
    </location>
</feature>
<feature type="compositionally biased region" description="Basic and acidic residues" evidence="1">
    <location>
        <begin position="1"/>
        <end position="12"/>
    </location>
</feature>
<feature type="compositionally biased region" description="Low complexity" evidence="1">
    <location>
        <begin position="325"/>
        <end position="351"/>
    </location>
</feature>
<dbReference type="Proteomes" id="UP000758155">
    <property type="component" value="Unassembled WGS sequence"/>
</dbReference>
<accession>A0A9P4WRV2</accession>
<comment type="caution">
    <text evidence="2">The sequence shown here is derived from an EMBL/GenBank/DDBJ whole genome shotgun (WGS) entry which is preliminary data.</text>
</comment>
<feature type="compositionally biased region" description="Low complexity" evidence="1">
    <location>
        <begin position="148"/>
        <end position="157"/>
    </location>
</feature>
<protein>
    <submittedName>
        <fullName evidence="2">Uncharacterized protein</fullName>
    </submittedName>
</protein>
<feature type="compositionally biased region" description="Polar residues" evidence="1">
    <location>
        <begin position="247"/>
        <end position="257"/>
    </location>
</feature>
<feature type="compositionally biased region" description="Basic residues" evidence="1">
    <location>
        <begin position="366"/>
        <end position="375"/>
    </location>
</feature>
<dbReference type="Pfam" id="PF10295">
    <property type="entry name" value="DUF2406"/>
    <property type="match status" value="1"/>
</dbReference>
<dbReference type="PANTHER" id="PTHR28186">
    <property type="entry name" value="MEIOTICALLY UP-REGULATED GENE 9 PROTEIN"/>
    <property type="match status" value="1"/>
</dbReference>
<dbReference type="PANTHER" id="PTHR28186:SF1">
    <property type="entry name" value="MEIOTICALLY UP-REGULATED GENE 9 PROTEIN"/>
    <property type="match status" value="1"/>
</dbReference>
<feature type="compositionally biased region" description="Polar residues" evidence="1">
    <location>
        <begin position="136"/>
        <end position="145"/>
    </location>
</feature>
<feature type="region of interest" description="Disordered" evidence="1">
    <location>
        <begin position="94"/>
        <end position="116"/>
    </location>
</feature>